<reference evidence="9 10" key="1">
    <citation type="submission" date="2023-09" db="EMBL/GenBank/DDBJ databases">
        <authorList>
            <person name="Qi X."/>
        </authorList>
    </citation>
    <scope>NUCLEOTIDE SEQUENCE [LARGE SCALE GENOMIC DNA]</scope>
    <source>
        <strain evidence="9 10">S1-1</strain>
    </source>
</reference>
<comment type="similarity">
    <text evidence="2">Belongs to the sulfatase family.</text>
</comment>
<protein>
    <submittedName>
        <fullName evidence="9">Sulfatase-like hydrolase/transferase</fullName>
    </submittedName>
</protein>
<evidence type="ECO:0000256" key="1">
    <source>
        <dbReference type="ARBA" id="ARBA00001913"/>
    </source>
</evidence>
<dbReference type="Pfam" id="PF00884">
    <property type="entry name" value="Sulfatase"/>
    <property type="match status" value="1"/>
</dbReference>
<evidence type="ECO:0000256" key="2">
    <source>
        <dbReference type="ARBA" id="ARBA00008779"/>
    </source>
</evidence>
<keyword evidence="6" id="KW-0106">Calcium</keyword>
<accession>A0ABZ0GQR2</accession>
<evidence type="ECO:0000313" key="9">
    <source>
        <dbReference type="EMBL" id="WOH38141.1"/>
    </source>
</evidence>
<dbReference type="PANTHER" id="PTHR42693:SF42">
    <property type="entry name" value="ARYLSULFATASE G"/>
    <property type="match status" value="1"/>
</dbReference>
<evidence type="ECO:0000256" key="7">
    <source>
        <dbReference type="SAM" id="SignalP"/>
    </source>
</evidence>
<comment type="cofactor">
    <cofactor evidence="1">
        <name>Ca(2+)</name>
        <dbReference type="ChEBI" id="CHEBI:29108"/>
    </cofactor>
</comment>
<evidence type="ECO:0000256" key="4">
    <source>
        <dbReference type="ARBA" id="ARBA00022729"/>
    </source>
</evidence>
<keyword evidence="5" id="KW-0378">Hydrolase</keyword>
<dbReference type="Proteomes" id="UP001301442">
    <property type="component" value="Chromosome"/>
</dbReference>
<feature type="domain" description="Sulfatase N-terminal" evidence="8">
    <location>
        <begin position="41"/>
        <end position="381"/>
    </location>
</feature>
<proteinExistence type="inferred from homology"/>
<organism evidence="9 10">
    <name type="scientific">Thalassotalea fonticola</name>
    <dbReference type="NCBI Taxonomy" id="3065649"/>
    <lineage>
        <taxon>Bacteria</taxon>
        <taxon>Pseudomonadati</taxon>
        <taxon>Pseudomonadota</taxon>
        <taxon>Gammaproteobacteria</taxon>
        <taxon>Alteromonadales</taxon>
        <taxon>Colwelliaceae</taxon>
        <taxon>Thalassotalea</taxon>
    </lineage>
</organism>
<evidence type="ECO:0000256" key="3">
    <source>
        <dbReference type="ARBA" id="ARBA00022723"/>
    </source>
</evidence>
<gene>
    <name evidence="9" type="ORF">RI844_02590</name>
</gene>
<dbReference type="EMBL" id="CP136600">
    <property type="protein sequence ID" value="WOH38141.1"/>
    <property type="molecule type" value="Genomic_DNA"/>
</dbReference>
<feature type="chain" id="PRO_5045937927" evidence="7">
    <location>
        <begin position="31"/>
        <end position="513"/>
    </location>
</feature>
<evidence type="ECO:0000256" key="5">
    <source>
        <dbReference type="ARBA" id="ARBA00022801"/>
    </source>
</evidence>
<keyword evidence="10" id="KW-1185">Reference proteome</keyword>
<dbReference type="RefSeq" id="WP_348396914.1">
    <property type="nucleotide sequence ID" value="NZ_CP136600.1"/>
</dbReference>
<dbReference type="PANTHER" id="PTHR42693">
    <property type="entry name" value="ARYLSULFATASE FAMILY MEMBER"/>
    <property type="match status" value="1"/>
</dbReference>
<sequence length="513" mass="57828">MKKIVAPWQKFSRTCLLVLPCLFVSAVSSASTENIADTERPNILFLLTDDQTVNTINALGNKAIKTPNLDRLARNGTTFSHVFNQGSWSPAVCAPSRAMINTGRNVYRTGFGPKKSGRKSYPLWGETFRNAGYETFMSGKWHVTKEAFTRSFDLANAVYAGGMSRKEDGGQWQPKMWNYDATAAKKDNFVVYSKKQHSSEQIAEAAVDYINGKGRRNEKPFLMYVAFLAPHDPRQSPQEYVDMYPGQAVPLPASYMAQHHIDQGDFTVRDEQLLPFPREPQAVKSFIGEYYAMITHLDEQIGKVLTALEASEFAKNTIVVMTSDHGLAVGKHGMLGKQNQYDHSIRAPFIVKGEGIAAGRVAKGMFYLNSVFPTTAELAGIDIPETVDAPSIVPLIQGKTDKMFDHIVGSYRHFQRMVRNDRYKLIYYPMIKKTQLFDLVDDPDELRNLADLLEHQQTISELRVELETLKQWTGDPLLDSDPKGSYANYLGEVRCDWQVSQDDCTQPKKRKSH</sequence>
<dbReference type="CDD" id="cd16155">
    <property type="entry name" value="sulfatase_like"/>
    <property type="match status" value="1"/>
</dbReference>
<keyword evidence="4 7" id="KW-0732">Signal</keyword>
<dbReference type="InterPro" id="IPR024607">
    <property type="entry name" value="Sulfatase_CS"/>
</dbReference>
<keyword evidence="3" id="KW-0479">Metal-binding</keyword>
<name>A0ABZ0GQR2_9GAMM</name>
<dbReference type="InterPro" id="IPR000917">
    <property type="entry name" value="Sulfatase_N"/>
</dbReference>
<dbReference type="SUPFAM" id="SSF53649">
    <property type="entry name" value="Alkaline phosphatase-like"/>
    <property type="match status" value="1"/>
</dbReference>
<dbReference type="PROSITE" id="PS00149">
    <property type="entry name" value="SULFATASE_2"/>
    <property type="match status" value="1"/>
</dbReference>
<evidence type="ECO:0000256" key="6">
    <source>
        <dbReference type="ARBA" id="ARBA00022837"/>
    </source>
</evidence>
<dbReference type="InterPro" id="IPR050738">
    <property type="entry name" value="Sulfatase"/>
</dbReference>
<dbReference type="InterPro" id="IPR017850">
    <property type="entry name" value="Alkaline_phosphatase_core_sf"/>
</dbReference>
<feature type="signal peptide" evidence="7">
    <location>
        <begin position="1"/>
        <end position="30"/>
    </location>
</feature>
<evidence type="ECO:0000313" key="10">
    <source>
        <dbReference type="Proteomes" id="UP001301442"/>
    </source>
</evidence>
<dbReference type="Gene3D" id="3.40.720.10">
    <property type="entry name" value="Alkaline Phosphatase, subunit A"/>
    <property type="match status" value="1"/>
</dbReference>
<evidence type="ECO:0000259" key="8">
    <source>
        <dbReference type="Pfam" id="PF00884"/>
    </source>
</evidence>